<evidence type="ECO:0000256" key="2">
    <source>
        <dbReference type="SAM" id="MobiDB-lite"/>
    </source>
</evidence>
<dbReference type="Gene3D" id="3.30.930.30">
    <property type="match status" value="1"/>
</dbReference>
<keyword evidence="4" id="KW-1185">Reference proteome</keyword>
<dbReference type="EMBL" id="JAGRQC010000004">
    <property type="protein sequence ID" value="MBR0553735.1"/>
    <property type="molecule type" value="Genomic_DNA"/>
</dbReference>
<sequence>MKKSLRYFRSRTVRRLIGDLPIDLAEAEVTDPLGLLRSKVPAALGSVRKWEQGKPAPMRRAWFHIPSCAISSRETSSTGERPFHFAKNITWARSAAQFDRYGTQKGGPESGLQRERPAAEFDGYTRNHGGGERSRPDMITSLSPDDAVRVKQWDAIEAEEAKYRKTTEAGSGRINIRFERDPEFLIEVARRNDCPAGLRDVILAEAARVETGSTLSQHLAKIGVPWINEDAASAFKWLKQLPGFEKWRDDKKPPAKLSKGRRASTVFAADLELPTELDRRGRLAVLAGLDTFVQGQAPKTDAERAGPRDFIPLMLVLHEPDALNDARNQHAHLQHSLRRARWGDDGELVFAQNKSRGLTRIGYPMALRCEAARLINIELERLRVEYRLSPASYAKLGINVRAQRKLETNATVLSRAGDVPPPDLYNAAEGWQRKFDAAARHRDLARDELDRRDGKVRTRIAGLDEQNIPALQDARSRARSDAEEAIDLRYEAEQISLFAEMAKSRAARTARYAPEYAAKVCAKARGKTFLADCWSKRGREAEDYLQRIDVELNEEREAIEERLVRAEELEAQATQRYQALIKRVADLQPETEIARVPTPGPVARPDLGPHQILDLVSSAPLLLSQEGKRYVVRAEDDPEGLLNDKPLPADQRRVEGIFKAQQRELAQLRAYLAKRGEKELTDLIDPKAHDWLSRCAVKWSHTPTWQRLIETRRIERSRQIRRKMITEAQKEEMATDLAAELPQVLPERPRTLADLSQELLDRYGVILGSPDMARGPEQGDQDKLQKKRPKPVRSLPAPVDPAPAQAFSSEELALFALEERLRKRERDRRRKEMIEALAARAGDERFVTPLAARLLRKLAEGWDPEKIDSRKPITGPSLDQRDAAEIEVLKQHPIFAERMKLAQAKDPQLLKLIVDDDAPVEGANLSGRVPSRYGRLDFGHQHASGHAPEVKHPSAWAEPILAAAERGELAVSFDVGPFGLHDDRLLYKSDYNYVGLLYPESQTRLEVVARIQREEKRALLRRIARGDLKIEARIERQPMSDENDVRVSAKNGNEEERAVIERHRGDTLFYRACRHAQGAGKGVKPLQHSDAAVRALLNARGEKNVASAVLLRLGREVAERLTDIAPLEPRDQQYLQDLLRPQTSLENIGRLRRGRQWAIPTEPGRGW</sequence>
<dbReference type="RefSeq" id="WP_284054978.1">
    <property type="nucleotide sequence ID" value="NZ_JAGRQC010000004.1"/>
</dbReference>
<keyword evidence="1" id="KW-0175">Coiled coil</keyword>
<organism evidence="3 4">
    <name type="scientific">Stakelama marina</name>
    <dbReference type="NCBI Taxonomy" id="2826939"/>
    <lineage>
        <taxon>Bacteria</taxon>
        <taxon>Pseudomonadati</taxon>
        <taxon>Pseudomonadota</taxon>
        <taxon>Alphaproteobacteria</taxon>
        <taxon>Sphingomonadales</taxon>
        <taxon>Sphingomonadaceae</taxon>
        <taxon>Stakelama</taxon>
    </lineage>
</organism>
<evidence type="ECO:0000256" key="1">
    <source>
        <dbReference type="SAM" id="Coils"/>
    </source>
</evidence>
<dbReference type="Proteomes" id="UP000676996">
    <property type="component" value="Unassembled WGS sequence"/>
</dbReference>
<evidence type="ECO:0000313" key="3">
    <source>
        <dbReference type="EMBL" id="MBR0553735.1"/>
    </source>
</evidence>
<feature type="coiled-coil region" evidence="1">
    <location>
        <begin position="549"/>
        <end position="583"/>
    </location>
</feature>
<name>A0A8T4IKU3_9SPHN</name>
<comment type="caution">
    <text evidence="3">The sequence shown here is derived from an EMBL/GenBank/DDBJ whole genome shotgun (WGS) entry which is preliminary data.</text>
</comment>
<feature type="compositionally biased region" description="Basic and acidic residues" evidence="2">
    <location>
        <begin position="121"/>
        <end position="136"/>
    </location>
</feature>
<reference evidence="3" key="1">
    <citation type="submission" date="2021-04" db="EMBL/GenBank/DDBJ databases">
        <title>Ouciella asimina sp. nov., isolated from the surface seawater in the hydrothermal field of Okinawa Trough.</title>
        <authorList>
            <person name="Shuang W."/>
        </authorList>
    </citation>
    <scope>NUCLEOTIDE SEQUENCE</scope>
    <source>
        <strain evidence="3">LXI357</strain>
    </source>
</reference>
<protein>
    <submittedName>
        <fullName evidence="3">Uncharacterized protein</fullName>
    </submittedName>
</protein>
<gene>
    <name evidence="3" type="ORF">J7S20_14585</name>
</gene>
<dbReference type="AlphaFoldDB" id="A0A8T4IKU3"/>
<feature type="region of interest" description="Disordered" evidence="2">
    <location>
        <begin position="121"/>
        <end position="141"/>
    </location>
</feature>
<accession>A0A8T4IKU3</accession>
<feature type="region of interest" description="Disordered" evidence="2">
    <location>
        <begin position="769"/>
        <end position="803"/>
    </location>
</feature>
<evidence type="ECO:0000313" key="4">
    <source>
        <dbReference type="Proteomes" id="UP000676996"/>
    </source>
</evidence>
<proteinExistence type="predicted"/>